<evidence type="ECO:0000313" key="2">
    <source>
        <dbReference type="Proteomes" id="UP000523087"/>
    </source>
</evidence>
<dbReference type="AlphaFoldDB" id="A0A7V9Z969"/>
<protein>
    <submittedName>
        <fullName evidence="1">Uncharacterized protein</fullName>
    </submittedName>
</protein>
<evidence type="ECO:0000313" key="1">
    <source>
        <dbReference type="EMBL" id="MBA2876393.1"/>
    </source>
</evidence>
<dbReference type="RefSeq" id="WP_258561109.1">
    <property type="nucleotide sequence ID" value="NZ_JACDUT010000012.1"/>
</dbReference>
<name>A0A7V9Z969_9BACL</name>
<keyword evidence="2" id="KW-1185">Reference proteome</keyword>
<accession>A0A7V9Z969</accession>
<organism evidence="1 2">
    <name type="scientific">Thermaerobacillus caldiproteolyticus</name>
    <dbReference type="NCBI Taxonomy" id="247480"/>
    <lineage>
        <taxon>Bacteria</taxon>
        <taxon>Bacillati</taxon>
        <taxon>Bacillota</taxon>
        <taxon>Bacilli</taxon>
        <taxon>Bacillales</taxon>
        <taxon>Anoxybacillaceae</taxon>
        <taxon>Thermaerobacillus</taxon>
    </lineage>
</organism>
<comment type="caution">
    <text evidence="1">The sequence shown here is derived from an EMBL/GenBank/DDBJ whole genome shotgun (WGS) entry which is preliminary data.</text>
</comment>
<dbReference type="EMBL" id="JACDUT010000012">
    <property type="protein sequence ID" value="MBA2876393.1"/>
    <property type="molecule type" value="Genomic_DNA"/>
</dbReference>
<proteinExistence type="predicted"/>
<reference evidence="1 2" key="1">
    <citation type="submission" date="2020-07" db="EMBL/GenBank/DDBJ databases">
        <title>Genomic Encyclopedia of Type Strains, Phase IV (KMG-IV): sequencing the most valuable type-strain genomes for metagenomic binning, comparative biology and taxonomic classification.</title>
        <authorList>
            <person name="Goeker M."/>
        </authorList>
    </citation>
    <scope>NUCLEOTIDE SEQUENCE [LARGE SCALE GENOMIC DNA]</scope>
    <source>
        <strain evidence="1 2">DSM 15730</strain>
    </source>
</reference>
<gene>
    <name evidence="1" type="ORF">HNR31_003211</name>
</gene>
<sequence length="168" mass="20018">MLFFHHIHHSNTLIQHVKGNDHYFSFHDTESGYLHLLCDYYGVSGDMRADDVEPIEVTDQLFDELHQTDSEVLRQIVRDHRLTASLRLFVNDFLRHGQELSNISFLESDYAKDKSVIDQVAFFLPSESFIWHIDYERVKQHQIFFIPVSVHNYFRKIDETTKDFFHLS</sequence>
<dbReference type="Proteomes" id="UP000523087">
    <property type="component" value="Unassembled WGS sequence"/>
</dbReference>